<evidence type="ECO:0000313" key="2">
    <source>
        <dbReference type="Proteomes" id="UP000569914"/>
    </source>
</evidence>
<keyword evidence="1" id="KW-0413">Isomerase</keyword>
<dbReference type="RefSeq" id="WP_179757696.1">
    <property type="nucleotide sequence ID" value="NZ_JACCBU010000001.1"/>
</dbReference>
<dbReference type="EMBL" id="JACCBU010000001">
    <property type="protein sequence ID" value="NYE75140.1"/>
    <property type="molecule type" value="Genomic_DNA"/>
</dbReference>
<dbReference type="Pfam" id="PF01263">
    <property type="entry name" value="Aldose_epim"/>
    <property type="match status" value="1"/>
</dbReference>
<gene>
    <name evidence="1" type="ORF">BKA15_006469</name>
</gene>
<dbReference type="InterPro" id="IPR011013">
    <property type="entry name" value="Gal_mutarotase_sf_dom"/>
</dbReference>
<dbReference type="GO" id="GO:0004034">
    <property type="term" value="F:aldose 1-epimerase activity"/>
    <property type="evidence" value="ECO:0007669"/>
    <property type="project" value="UniProtKB-EC"/>
</dbReference>
<dbReference type="Proteomes" id="UP000569914">
    <property type="component" value="Unassembled WGS sequence"/>
</dbReference>
<name>A0A7Y9IE65_9ACTN</name>
<dbReference type="GO" id="GO:0005975">
    <property type="term" value="P:carbohydrate metabolic process"/>
    <property type="evidence" value="ECO:0007669"/>
    <property type="project" value="InterPro"/>
</dbReference>
<dbReference type="InterPro" id="IPR014718">
    <property type="entry name" value="GH-type_carb-bd"/>
</dbReference>
<dbReference type="AlphaFoldDB" id="A0A7Y9IE65"/>
<dbReference type="SUPFAM" id="SSF74650">
    <property type="entry name" value="Galactose mutarotase-like"/>
    <property type="match status" value="1"/>
</dbReference>
<reference evidence="1 2" key="1">
    <citation type="submission" date="2020-07" db="EMBL/GenBank/DDBJ databases">
        <title>Sequencing the genomes of 1000 actinobacteria strains.</title>
        <authorList>
            <person name="Klenk H.-P."/>
        </authorList>
    </citation>
    <scope>NUCLEOTIDE SEQUENCE [LARGE SCALE GENOMIC DNA]</scope>
    <source>
        <strain evidence="1 2">DSM 22083</strain>
    </source>
</reference>
<dbReference type="InterPro" id="IPR008183">
    <property type="entry name" value="Aldose_1/G6P_1-epimerase"/>
</dbReference>
<comment type="caution">
    <text evidence="1">The sequence shown here is derived from an EMBL/GenBank/DDBJ whole genome shotgun (WGS) entry which is preliminary data.</text>
</comment>
<dbReference type="Gene3D" id="2.70.98.10">
    <property type="match status" value="1"/>
</dbReference>
<sequence>MDRVHDHGPDQLLVLETARSRATFSTEAGRLTSLVFGAHQVIVGPEQQPPPRGSWFWGSFVMAPWTSLIRDAVFEFGGTTHRLPADDGRHAVLGLTWKLPWRIDGDRLVCDLDQGSGWPFGGRVMIIPKLSEGRLRVVLRVQAGDREQPAAVGWHPWFARELPGSGPVELGLAGPVWRQHRDADEAPTGLWQTVDPAERALNDCLQVAGPTTLTWPGVGSLEIAHDSPYLTVYSVHPRGICVEPVTSPAERMDHLLRPGEALDLTIDLAWRDEENH</sequence>
<proteinExistence type="predicted"/>
<organism evidence="1 2">
    <name type="scientific">Microlunatus parietis</name>
    <dbReference type="NCBI Taxonomy" id="682979"/>
    <lineage>
        <taxon>Bacteria</taxon>
        <taxon>Bacillati</taxon>
        <taxon>Actinomycetota</taxon>
        <taxon>Actinomycetes</taxon>
        <taxon>Propionibacteriales</taxon>
        <taxon>Propionibacteriaceae</taxon>
        <taxon>Microlunatus</taxon>
    </lineage>
</organism>
<protein>
    <submittedName>
        <fullName evidence="1">Aldose 1-epimerase</fullName>
        <ecNumber evidence="1">5.1.3.3</ecNumber>
    </submittedName>
</protein>
<evidence type="ECO:0000313" key="1">
    <source>
        <dbReference type="EMBL" id="NYE75140.1"/>
    </source>
</evidence>
<dbReference type="EC" id="5.1.3.3" evidence="1"/>
<accession>A0A7Y9IE65</accession>
<keyword evidence="2" id="KW-1185">Reference proteome</keyword>
<dbReference type="GO" id="GO:0030246">
    <property type="term" value="F:carbohydrate binding"/>
    <property type="evidence" value="ECO:0007669"/>
    <property type="project" value="InterPro"/>
</dbReference>